<dbReference type="InterPro" id="IPR035901">
    <property type="entry name" value="GIY-YIG_endonuc_sf"/>
</dbReference>
<feature type="domain" description="GIY-YIG" evidence="5">
    <location>
        <begin position="232"/>
        <end position="310"/>
    </location>
</feature>
<dbReference type="Pfam" id="PF01541">
    <property type="entry name" value="GIY-YIG"/>
    <property type="match status" value="1"/>
</dbReference>
<dbReference type="EC" id="2.7.7.7" evidence="1"/>
<dbReference type="InterPro" id="IPR012337">
    <property type="entry name" value="RNaseH-like_sf"/>
</dbReference>
<evidence type="ECO:0000256" key="1">
    <source>
        <dbReference type="ARBA" id="ARBA00012417"/>
    </source>
</evidence>
<dbReference type="GO" id="GO:0005829">
    <property type="term" value="C:cytosol"/>
    <property type="evidence" value="ECO:0007669"/>
    <property type="project" value="TreeGrafter"/>
</dbReference>
<dbReference type="Pfam" id="PF00929">
    <property type="entry name" value="RNase_T"/>
    <property type="match status" value="1"/>
</dbReference>
<dbReference type="RefSeq" id="WP_150082347.1">
    <property type="nucleotide sequence ID" value="NZ_VWRN01000016.1"/>
</dbReference>
<comment type="catalytic activity">
    <reaction evidence="4">
        <text>DNA(n) + a 2'-deoxyribonucleoside 5'-triphosphate = DNA(n+1) + diphosphate</text>
        <dbReference type="Rhea" id="RHEA:22508"/>
        <dbReference type="Rhea" id="RHEA-COMP:17339"/>
        <dbReference type="Rhea" id="RHEA-COMP:17340"/>
        <dbReference type="ChEBI" id="CHEBI:33019"/>
        <dbReference type="ChEBI" id="CHEBI:61560"/>
        <dbReference type="ChEBI" id="CHEBI:173112"/>
        <dbReference type="EC" id="2.7.7.7"/>
    </reaction>
</comment>
<dbReference type="SUPFAM" id="SSF82771">
    <property type="entry name" value="GIY-YIG endonuclease"/>
    <property type="match status" value="1"/>
</dbReference>
<dbReference type="SMART" id="SM00479">
    <property type="entry name" value="EXOIII"/>
    <property type="match status" value="1"/>
</dbReference>
<dbReference type="FunFam" id="3.30.420.10:FF:000045">
    <property type="entry name" value="3'-5' exonuclease DinG"/>
    <property type="match status" value="1"/>
</dbReference>
<dbReference type="AlphaFoldDB" id="A0A5M8B5U8"/>
<dbReference type="Gene3D" id="3.40.1440.10">
    <property type="entry name" value="GIY-YIG endonuclease"/>
    <property type="match status" value="1"/>
</dbReference>
<dbReference type="InterPro" id="IPR000305">
    <property type="entry name" value="GIY-YIG_endonuc"/>
</dbReference>
<dbReference type="PROSITE" id="PS50164">
    <property type="entry name" value="GIY_YIG"/>
    <property type="match status" value="1"/>
</dbReference>
<dbReference type="GO" id="GO:0045004">
    <property type="term" value="P:DNA replication proofreading"/>
    <property type="evidence" value="ECO:0007669"/>
    <property type="project" value="TreeGrafter"/>
</dbReference>
<gene>
    <name evidence="6" type="ORF">F1599_04705</name>
</gene>
<dbReference type="GO" id="GO:0006289">
    <property type="term" value="P:nucleotide-excision repair"/>
    <property type="evidence" value="ECO:0007669"/>
    <property type="project" value="InterPro"/>
</dbReference>
<accession>A0A5M8B5U8</accession>
<dbReference type="InterPro" id="IPR006054">
    <property type="entry name" value="DnaQ"/>
</dbReference>
<dbReference type="SUPFAM" id="SSF53098">
    <property type="entry name" value="Ribonuclease H-like"/>
    <property type="match status" value="1"/>
</dbReference>
<dbReference type="PANTHER" id="PTHR30231">
    <property type="entry name" value="DNA POLYMERASE III SUBUNIT EPSILON"/>
    <property type="match status" value="1"/>
</dbReference>
<dbReference type="EMBL" id="VWRN01000016">
    <property type="protein sequence ID" value="KAA6129826.1"/>
    <property type="molecule type" value="Genomic_DNA"/>
</dbReference>
<dbReference type="CDD" id="cd10434">
    <property type="entry name" value="GIY-YIG_UvrC_Cho"/>
    <property type="match status" value="1"/>
</dbReference>
<name>A0A5M8B5U8_9BURK</name>
<dbReference type="PANTHER" id="PTHR30231:SF37">
    <property type="entry name" value="EXODEOXYRIBONUCLEASE 10"/>
    <property type="match status" value="1"/>
</dbReference>
<dbReference type="CDD" id="cd06127">
    <property type="entry name" value="DEDDh"/>
    <property type="match status" value="1"/>
</dbReference>
<comment type="caution">
    <text evidence="6">The sequence shown here is derived from an EMBL/GenBank/DDBJ whole genome shotgun (WGS) entry which is preliminary data.</text>
</comment>
<proteinExistence type="predicted"/>
<dbReference type="Proteomes" id="UP000324324">
    <property type="component" value="Unassembled WGS sequence"/>
</dbReference>
<dbReference type="InterPro" id="IPR047296">
    <property type="entry name" value="GIY-YIG_UvrC_Cho"/>
</dbReference>
<evidence type="ECO:0000259" key="5">
    <source>
        <dbReference type="PROSITE" id="PS50164"/>
    </source>
</evidence>
<dbReference type="InterPro" id="IPR036397">
    <property type="entry name" value="RNaseH_sf"/>
</dbReference>
<keyword evidence="7" id="KW-1185">Reference proteome</keyword>
<dbReference type="SMART" id="SM00465">
    <property type="entry name" value="GIYc"/>
    <property type="match status" value="1"/>
</dbReference>
<dbReference type="NCBIfam" id="TIGR00573">
    <property type="entry name" value="dnaq"/>
    <property type="match status" value="1"/>
</dbReference>
<dbReference type="Gene3D" id="3.30.420.10">
    <property type="entry name" value="Ribonuclease H-like superfamily/Ribonuclease H"/>
    <property type="match status" value="1"/>
</dbReference>
<evidence type="ECO:0000313" key="7">
    <source>
        <dbReference type="Proteomes" id="UP000324324"/>
    </source>
</evidence>
<protein>
    <recommendedName>
        <fullName evidence="1">DNA-directed DNA polymerase</fullName>
        <ecNumber evidence="1">2.7.7.7</ecNumber>
    </recommendedName>
</protein>
<evidence type="ECO:0000313" key="6">
    <source>
        <dbReference type="EMBL" id="KAA6129826.1"/>
    </source>
</evidence>
<organism evidence="6 7">
    <name type="scientific">Cupriavidus cauae</name>
    <dbReference type="NCBI Taxonomy" id="2608999"/>
    <lineage>
        <taxon>Bacteria</taxon>
        <taxon>Pseudomonadati</taxon>
        <taxon>Pseudomonadota</taxon>
        <taxon>Betaproteobacteria</taxon>
        <taxon>Burkholderiales</taxon>
        <taxon>Burkholderiaceae</taxon>
        <taxon>Cupriavidus</taxon>
    </lineage>
</organism>
<reference evidence="6 7" key="1">
    <citation type="submission" date="2019-09" db="EMBL/GenBank/DDBJ databases">
        <title>Isolation of a novel species in the genus Cupriavidus from patients with sepsis using whole genome sequencing.</title>
        <authorList>
            <person name="Kweon O.J."/>
            <person name="Lee M.-K."/>
        </authorList>
    </citation>
    <scope>NUCLEOTIDE SEQUENCE [LARGE SCALE GENOMIC DNA]</scope>
    <source>
        <strain evidence="6 7">MKL-01</strain>
    </source>
</reference>
<comment type="function">
    <text evidence="2">DNA polymerase III is a complex, multichain enzyme responsible for most of the replicative synthesis in bacteria. The epsilon subunit contain the editing function and is a proofreading 3'-5' exonuclease.</text>
</comment>
<dbReference type="GO" id="GO:0008408">
    <property type="term" value="F:3'-5' exonuclease activity"/>
    <property type="evidence" value="ECO:0007669"/>
    <property type="project" value="TreeGrafter"/>
</dbReference>
<dbReference type="GO" id="GO:0003887">
    <property type="term" value="F:DNA-directed DNA polymerase activity"/>
    <property type="evidence" value="ECO:0007669"/>
    <property type="project" value="UniProtKB-EC"/>
</dbReference>
<comment type="subunit">
    <text evidence="3">DNA polymerase III contains a core (composed of alpha, epsilon and theta chains) that associates with a tau subunit. This core dimerizes to form the POLIII' complex. PolIII' associates with the gamma complex (composed of gamma, delta, delta', psi and chi chains) and with the beta chain to form the complete DNA polymerase III complex.</text>
</comment>
<evidence type="ECO:0000256" key="2">
    <source>
        <dbReference type="ARBA" id="ARBA00025483"/>
    </source>
</evidence>
<dbReference type="InterPro" id="IPR013520">
    <property type="entry name" value="Ribonucl_H"/>
</dbReference>
<evidence type="ECO:0000256" key="4">
    <source>
        <dbReference type="ARBA" id="ARBA00049244"/>
    </source>
</evidence>
<sequence length="534" mass="59264">MPNPPSHHDQPTYLAERLPADAPRQLDAVALATALARPIVFVDLETTGTDAQRDRITEIGVVEVGPDGVTEWDTLLDPGCAIPPFIQRMTGITEEMVRGQPTFESLAESLAERLQGKLFVAHNARFDYGFLKQSFTRAGITFRADVLCTVRLSRALFPSVERHGLDALIARFGLQPKGRHRALADAELLWQFWQQVHGLYSVELVESAIASLVKRASLPAGLEETALDDVPQAPGVYLFHGDNDAPLYVGKSVNLRQRIGAHFSGDYRYGKDLRLSRAVRRVEWRETGGEIGALLQEALLVKQLEPVHNTLLRRKGPLFAWELPDGLMAPRLRSDRDTDFSRHRGLFGVSASRAGAYARLRELAEQHGLCQATLTLEPQARIGTPCFARQLHRCAGACVGAEPLRAHRERLADALRPLAVAPWPFAGPIAWREQDHARAQWHVIDNWCYLGSVASMDDAQTLLAEPARFDLDSYQILAPHRGRLLAEAIVLPRPSTFELRPCEPIVAARRDSAAGPARPRRIPAAQTPLPLFEF</sequence>
<dbReference type="GO" id="GO:0003677">
    <property type="term" value="F:DNA binding"/>
    <property type="evidence" value="ECO:0007669"/>
    <property type="project" value="InterPro"/>
</dbReference>
<evidence type="ECO:0000256" key="3">
    <source>
        <dbReference type="ARBA" id="ARBA00026073"/>
    </source>
</evidence>